<gene>
    <name evidence="4" type="primary">LOC140690888</name>
</gene>
<dbReference type="RefSeq" id="XP_072809136.1">
    <property type="nucleotide sequence ID" value="XM_072953035.1"/>
</dbReference>
<evidence type="ECO:0008006" key="5">
    <source>
        <dbReference type="Google" id="ProtNLM"/>
    </source>
</evidence>
<evidence type="ECO:0000256" key="2">
    <source>
        <dbReference type="SAM" id="Phobius"/>
    </source>
</evidence>
<feature type="compositionally biased region" description="Basic residues" evidence="1">
    <location>
        <begin position="24"/>
        <end position="35"/>
    </location>
</feature>
<organism evidence="3 4">
    <name type="scientific">Vicugna pacos</name>
    <name type="common">Alpaca</name>
    <name type="synonym">Lama pacos</name>
    <dbReference type="NCBI Taxonomy" id="30538"/>
    <lineage>
        <taxon>Eukaryota</taxon>
        <taxon>Metazoa</taxon>
        <taxon>Chordata</taxon>
        <taxon>Craniata</taxon>
        <taxon>Vertebrata</taxon>
        <taxon>Euteleostomi</taxon>
        <taxon>Mammalia</taxon>
        <taxon>Eutheria</taxon>
        <taxon>Laurasiatheria</taxon>
        <taxon>Artiodactyla</taxon>
        <taxon>Tylopoda</taxon>
        <taxon>Camelidae</taxon>
        <taxon>Vicugna</taxon>
    </lineage>
</organism>
<dbReference type="Proteomes" id="UP001652581">
    <property type="component" value="Chromosome 32"/>
</dbReference>
<evidence type="ECO:0000313" key="4">
    <source>
        <dbReference type="RefSeq" id="XP_072809136.1"/>
    </source>
</evidence>
<feature type="compositionally biased region" description="Pro residues" evidence="1">
    <location>
        <begin position="266"/>
        <end position="276"/>
    </location>
</feature>
<feature type="compositionally biased region" description="Basic residues" evidence="1">
    <location>
        <begin position="88"/>
        <end position="102"/>
    </location>
</feature>
<feature type="compositionally biased region" description="Low complexity" evidence="1">
    <location>
        <begin position="168"/>
        <end position="226"/>
    </location>
</feature>
<feature type="transmembrane region" description="Helical" evidence="2">
    <location>
        <begin position="298"/>
        <end position="321"/>
    </location>
</feature>
<feature type="compositionally biased region" description="Low complexity" evidence="1">
    <location>
        <begin position="255"/>
        <end position="265"/>
    </location>
</feature>
<keyword evidence="3" id="KW-1185">Reference proteome</keyword>
<protein>
    <recommendedName>
        <fullName evidence="5">Skin secretory protein xP2-like</fullName>
    </recommendedName>
</protein>
<evidence type="ECO:0000313" key="3">
    <source>
        <dbReference type="Proteomes" id="UP001652581"/>
    </source>
</evidence>
<feature type="region of interest" description="Disordered" evidence="1">
    <location>
        <begin position="1"/>
        <end position="288"/>
    </location>
</feature>
<evidence type="ECO:0000256" key="1">
    <source>
        <dbReference type="SAM" id="MobiDB-lite"/>
    </source>
</evidence>
<reference evidence="4" key="1">
    <citation type="submission" date="2025-08" db="UniProtKB">
        <authorList>
            <consortium name="RefSeq"/>
        </authorList>
    </citation>
    <scope>IDENTIFICATION</scope>
</reference>
<feature type="compositionally biased region" description="Low complexity" evidence="1">
    <location>
        <begin position="233"/>
        <end position="242"/>
    </location>
</feature>
<keyword evidence="2" id="KW-0812">Transmembrane</keyword>
<feature type="compositionally biased region" description="Basic and acidic residues" evidence="1">
    <location>
        <begin position="148"/>
        <end position="160"/>
    </location>
</feature>
<accession>A0ABM5CKF8</accession>
<name>A0ABM5CKF8_VICPA</name>
<dbReference type="GeneID" id="140690888"/>
<keyword evidence="2" id="KW-0472">Membrane</keyword>
<sequence length="322" mass="34465">MFCCVPTPRGRGPRKARSEGLGQRCRRWVSSHPRRLWPFGHRDPKSRTLQEPLDEDTRATSPTEGPVHASQGQHQLRVSLHTEGSPPPRRRPPQKPPRRHARVPPAGDRQLSRPGSDLEHLPGSQVEDQEPTEAEPKVTDPEQAGAGEDARDQKQDHQDPAGDPELTPVAPAEPEVPAASEDPAAPADLAAPEDPAAPAAPAASEDPAAPADLAAPEDTVTPADLAAPKDPEAPADLAAPKDPAAPAPAPGPLGSGEPVQASSPPRAEPPLPPPTSSSPKSHHEFPPPPEFDFPTPEFVFVLFLFSLVCLFHIIYGILYYYY</sequence>
<proteinExistence type="predicted"/>
<keyword evidence="2" id="KW-1133">Transmembrane helix</keyword>